<protein>
    <submittedName>
        <fullName evidence="1">Uncharacterized protein</fullName>
    </submittedName>
</protein>
<dbReference type="EMBL" id="KU215903">
    <property type="protein sequence ID" value="AOG75892.1"/>
    <property type="molecule type" value="Genomic_DNA"/>
</dbReference>
<keyword evidence="1" id="KW-0150">Chloroplast</keyword>
<dbReference type="AlphaFoldDB" id="A0A1B3TQA3"/>
<proteinExistence type="predicted"/>
<accession>A0A1B3TQA3</accession>
<sequence length="67" mass="7680">MFKAIHIPVKVSIGHVAFSSIQMQRIPLGLNERSTLPFNRKSRVYPFAKDRGEDLDPLGFSTICYVW</sequence>
<name>A0A1B3TQA3_PICSI</name>
<gene>
    <name evidence="1" type="ORF">Q903CP_gene39</name>
</gene>
<reference evidence="1" key="1">
    <citation type="submission" date="2016-08" db="EMBL/GenBank/DDBJ databases">
        <title>Complete chloroplast genome of Sitka spruce using 10X Genomics Gemcode-derived sequence reads.</title>
        <authorList>
            <person name="Coombe L."/>
            <person name="Warren R.L."/>
            <person name="Jackman S.D."/>
            <person name="Yang C."/>
            <person name="Vandervalk B.P."/>
            <person name="Moore R."/>
            <person name="Pleasance S."/>
            <person name="Coope R.J."/>
            <person name="Bohlmann J."/>
            <person name="Holt R.A."/>
            <person name="Jones S.J.M."/>
            <person name="Birol I."/>
            <person name="Coope R."/>
            <person name="Pleasance S."/>
        </authorList>
    </citation>
    <scope>NUCLEOTIDE SEQUENCE</scope>
    <source>
        <strain evidence="1">Q903</strain>
        <tissue evidence="1">Flushing needles</tissue>
    </source>
</reference>
<organism evidence="1">
    <name type="scientific">Picea sitchensis</name>
    <name type="common">Sitka spruce</name>
    <name type="synonym">Pinus sitchensis</name>
    <dbReference type="NCBI Taxonomy" id="3332"/>
    <lineage>
        <taxon>Eukaryota</taxon>
        <taxon>Viridiplantae</taxon>
        <taxon>Streptophyta</taxon>
        <taxon>Embryophyta</taxon>
        <taxon>Tracheophyta</taxon>
        <taxon>Spermatophyta</taxon>
        <taxon>Pinopsida</taxon>
        <taxon>Pinidae</taxon>
        <taxon>Conifers I</taxon>
        <taxon>Pinales</taxon>
        <taxon>Pinaceae</taxon>
        <taxon>Picea</taxon>
    </lineage>
</organism>
<keyword evidence="1" id="KW-0934">Plastid</keyword>
<evidence type="ECO:0000313" key="1">
    <source>
        <dbReference type="EMBL" id="AOG75892.1"/>
    </source>
</evidence>
<geneLocation type="chloroplast" evidence="1"/>